<evidence type="ECO:0000313" key="2">
    <source>
        <dbReference type="Proteomes" id="UP000664495"/>
    </source>
</evidence>
<accession>A0ABS3HFX3</accession>
<reference evidence="1 2" key="1">
    <citation type="submission" date="2021-03" db="EMBL/GenBank/DDBJ databases">
        <title>Enterococcal diversity collection.</title>
        <authorList>
            <person name="Gilmore M.S."/>
            <person name="Schwartzman J."/>
            <person name="Van Tyne D."/>
            <person name="Martin M."/>
            <person name="Earl A.M."/>
            <person name="Manson A.L."/>
            <person name="Straub T."/>
            <person name="Salamzade R."/>
            <person name="Saavedra J."/>
            <person name="Lebreton F."/>
            <person name="Prichula J."/>
            <person name="Schaufler K."/>
            <person name="Gaca A."/>
            <person name="Sgardioli B."/>
            <person name="Wagenaar J."/>
            <person name="Strong T."/>
        </authorList>
    </citation>
    <scope>NUCLEOTIDE SEQUENCE [LARGE SCALE GENOMIC DNA]</scope>
    <source>
        <strain evidence="1 2">MJM16</strain>
    </source>
</reference>
<dbReference type="Proteomes" id="UP000664495">
    <property type="component" value="Unassembled WGS sequence"/>
</dbReference>
<proteinExistence type="predicted"/>
<organism evidence="1 2">
    <name type="scientific">Candidatus Enterococcus murrayae</name>
    <dbReference type="NCBI Taxonomy" id="2815321"/>
    <lineage>
        <taxon>Bacteria</taxon>
        <taxon>Bacillati</taxon>
        <taxon>Bacillota</taxon>
        <taxon>Bacilli</taxon>
        <taxon>Lactobacillales</taxon>
        <taxon>Enterococcaceae</taxon>
        <taxon>Enterococcus</taxon>
    </lineage>
</organism>
<protein>
    <recommendedName>
        <fullName evidence="3">Ethanolamine utilization cobalamin adenosyltransferase</fullName>
    </recommendedName>
</protein>
<sequence length="188" mass="21145">MHFITEQELQLKYRQGKLKTITLTDEERLTPGAKQFLNDHQVPLVSSDTLSLSAEATNDTSAEMTLANRRETFFLLLEVELWEAAVKAHDVHSASCERIACLAQSIRVIMTEDFPELVFPEVEDCEETVLDEITKAEVFCPGGKVILKLRRAIIQATVLQTCVTSEQKLALEQLIDLVKTEICLLGKL</sequence>
<comment type="caution">
    <text evidence="1">The sequence shown here is derived from an EMBL/GenBank/DDBJ whole genome shotgun (WGS) entry which is preliminary data.</text>
</comment>
<keyword evidence="2" id="KW-1185">Reference proteome</keyword>
<gene>
    <name evidence="1" type="ORF">JZO85_06545</name>
</gene>
<dbReference type="RefSeq" id="WP_207107703.1">
    <property type="nucleotide sequence ID" value="NZ_JAFLVR010000013.1"/>
</dbReference>
<evidence type="ECO:0008006" key="3">
    <source>
        <dbReference type="Google" id="ProtNLM"/>
    </source>
</evidence>
<dbReference type="EMBL" id="JAFLVR010000013">
    <property type="protein sequence ID" value="MBO0451922.1"/>
    <property type="molecule type" value="Genomic_DNA"/>
</dbReference>
<name>A0ABS3HFX3_9ENTE</name>
<evidence type="ECO:0000313" key="1">
    <source>
        <dbReference type="EMBL" id="MBO0451922.1"/>
    </source>
</evidence>